<comment type="caution">
    <text evidence="1">The sequence shown here is derived from an EMBL/GenBank/DDBJ whole genome shotgun (WGS) entry which is preliminary data.</text>
</comment>
<dbReference type="EMBL" id="LSRS01000002">
    <property type="protein sequence ID" value="KAF1085831.1"/>
    <property type="molecule type" value="Genomic_DNA"/>
</dbReference>
<organism evidence="1 2">
    <name type="scientific">Sporotomaculum syntrophicum</name>
    <dbReference type="NCBI Taxonomy" id="182264"/>
    <lineage>
        <taxon>Bacteria</taxon>
        <taxon>Bacillati</taxon>
        <taxon>Bacillota</taxon>
        <taxon>Clostridia</taxon>
        <taxon>Eubacteriales</taxon>
        <taxon>Desulfallaceae</taxon>
        <taxon>Sporotomaculum</taxon>
    </lineage>
</organism>
<gene>
    <name evidence="1" type="ORF">SPSYN_00560</name>
</gene>
<reference evidence="1" key="1">
    <citation type="submission" date="2016-02" db="EMBL/GenBank/DDBJ databases">
        <title>Draft Genome Sequence of Sporotomaculum syntrophicum Strain FB, a Syntrophic Benzoate Degrader.</title>
        <authorList>
            <person name="Nobu M.K."/>
            <person name="Narihiro T."/>
            <person name="Qiu Y.-L."/>
            <person name="Ohashi A."/>
            <person name="Liu W.-T."/>
            <person name="Yuji S."/>
        </authorList>
    </citation>
    <scope>NUCLEOTIDE SEQUENCE</scope>
    <source>
        <strain evidence="1">FB</strain>
    </source>
</reference>
<name>A0A9D2WRY9_9FIRM</name>
<accession>A0A9D2WRY9</accession>
<evidence type="ECO:0000313" key="1">
    <source>
        <dbReference type="EMBL" id="KAF1085831.1"/>
    </source>
</evidence>
<protein>
    <submittedName>
        <fullName evidence="1">Uncharacterized protein</fullName>
    </submittedName>
</protein>
<evidence type="ECO:0000313" key="2">
    <source>
        <dbReference type="Proteomes" id="UP000798488"/>
    </source>
</evidence>
<dbReference type="AlphaFoldDB" id="A0A9D2WRY9"/>
<sequence>MGCGTIQLCGCCDQLSYWIWWVKKVKIYHVCECCDQVYEITDSVSRTSSTELDNLTGAKTGDIMILEPENGSSVVSGLCYECYEEIYGTSEHFFYSSRLN</sequence>
<dbReference type="Proteomes" id="UP000798488">
    <property type="component" value="Unassembled WGS sequence"/>
</dbReference>
<keyword evidence="2" id="KW-1185">Reference proteome</keyword>
<proteinExistence type="predicted"/>